<protein>
    <recommendedName>
        <fullName evidence="4">Wings apart-like protein C-terminal domain-containing protein</fullName>
    </recommendedName>
</protein>
<feature type="compositionally biased region" description="Basic residues" evidence="1">
    <location>
        <begin position="57"/>
        <end position="67"/>
    </location>
</feature>
<evidence type="ECO:0008006" key="4">
    <source>
        <dbReference type="Google" id="ProtNLM"/>
    </source>
</evidence>
<evidence type="ECO:0000313" key="3">
    <source>
        <dbReference type="Proteomes" id="UP000245942"/>
    </source>
</evidence>
<organism evidence="2 3">
    <name type="scientific">Pseudomicrostroma glucosiphilum</name>
    <dbReference type="NCBI Taxonomy" id="1684307"/>
    <lineage>
        <taxon>Eukaryota</taxon>
        <taxon>Fungi</taxon>
        <taxon>Dikarya</taxon>
        <taxon>Basidiomycota</taxon>
        <taxon>Ustilaginomycotina</taxon>
        <taxon>Exobasidiomycetes</taxon>
        <taxon>Microstromatales</taxon>
        <taxon>Microstromatales incertae sedis</taxon>
        <taxon>Pseudomicrostroma</taxon>
    </lineage>
</organism>
<dbReference type="OrthoDB" id="78088at2759"/>
<keyword evidence="3" id="KW-1185">Reference proteome</keyword>
<evidence type="ECO:0000256" key="1">
    <source>
        <dbReference type="SAM" id="MobiDB-lite"/>
    </source>
</evidence>
<sequence length="986" mass="105806">MTGSEEGTPRRARATYGARTKRPRRLRASSKGSEEASDLEESGAKQTRNDSDSSPQRRLRSSKKVRHLTASGESGKAREILEHGAALSPSANRFTTPPPPPLSQEIAQAFETASPGSLREVREATADGQDGPRDELLGMGEVQSYSSLMESSPTDLRRRGVAAKMRAKNLFSRTPSLAEEVTAVEETQSDGSGQRATPPPQGPAYGTEMGRPDAFDQPKTSPARRSLAPEAARPRTPPSGSLQARDRQMGQSPSKATLASPGGRSKVTYSSGLRTFLENKSTPLAEEGVSGIPEPVTAAQTDDTKESPQSQRESYSDLRKRWVIEDEAIGGAGSPTALTLIPLRSLTALRSEGSQKRFLDSLEYLLAGLEVSNGMGARRSSSIEIVKRMCMDSAQDPDRVEESIASSEGSLDDFLLRLRITETQGRLWTALRRAGGATGTDEILDWALLISLARMTEGAGGAAVLLQGHLNDVVSALRNVLTRASYRKQHSGELKKKQPKNEKIMLEALRSLSRHVTQVALPPEEASDANTSLIVLTLGIVITLCESPVSLLDMLTSKPLVEDECERGQEDLSSRQCLLELLLDHLSFEGDLAATFVKSLGDDVSLISTDPKVARLPSLDVLGVAARLLETCTGPAEAQALSRAMQDICTEEEITFLARQFVKTLQFLWVFVSDLDNQKERGQANIAIATLEAASNVLADWIKLLAAFTQHSQVWCNGVLTADGGLGTLFRIISTIDHEKGVRLLAPPTLHSGGSNSLAASSSIPAFTQQESSPADKAGPLDMPVHSRLSAASMITSHDLLCYCLALIDHLVGEGAAAAMVAELQIDPGCHRHECVVSECRPHDGAHSALVLLFKLFLTHHSLSRDTTDGQPQVSPTVLPEEVARSDSALLAGCAAHTIAVCLRSFPQSLELLKTCDPNPAQALGECLTAFSAVSHAYKSMLNLGSGSSPQGPHSSGMSEHGGEMHDVDEDVERLARLMMDLADDV</sequence>
<feature type="region of interest" description="Disordered" evidence="1">
    <location>
        <begin position="944"/>
        <end position="966"/>
    </location>
</feature>
<dbReference type="Gene3D" id="1.25.10.10">
    <property type="entry name" value="Leucine-rich Repeat Variant"/>
    <property type="match status" value="1"/>
</dbReference>
<feature type="compositionally biased region" description="Polar residues" evidence="1">
    <location>
        <begin position="185"/>
        <end position="195"/>
    </location>
</feature>
<accession>A0A316UDY6</accession>
<dbReference type="GeneID" id="37015809"/>
<gene>
    <name evidence="2" type="ORF">BCV69DRAFT_297061</name>
</gene>
<feature type="region of interest" description="Disordered" evidence="1">
    <location>
        <begin position="1"/>
        <end position="317"/>
    </location>
</feature>
<evidence type="ECO:0000313" key="2">
    <source>
        <dbReference type="EMBL" id="PWN23108.1"/>
    </source>
</evidence>
<dbReference type="InterPro" id="IPR011989">
    <property type="entry name" value="ARM-like"/>
</dbReference>
<feature type="compositionally biased region" description="Basic residues" evidence="1">
    <location>
        <begin position="19"/>
        <end position="28"/>
    </location>
</feature>
<feature type="compositionally biased region" description="Polar residues" evidence="1">
    <location>
        <begin position="267"/>
        <end position="282"/>
    </location>
</feature>
<name>A0A316UDY6_9BASI</name>
<dbReference type="Proteomes" id="UP000245942">
    <property type="component" value="Unassembled WGS sequence"/>
</dbReference>
<dbReference type="EMBL" id="KZ819322">
    <property type="protein sequence ID" value="PWN23108.1"/>
    <property type="molecule type" value="Genomic_DNA"/>
</dbReference>
<proteinExistence type="predicted"/>
<dbReference type="RefSeq" id="XP_025350268.1">
    <property type="nucleotide sequence ID" value="XM_025494075.1"/>
</dbReference>
<feature type="compositionally biased region" description="Low complexity" evidence="1">
    <location>
        <begin position="945"/>
        <end position="959"/>
    </location>
</feature>
<dbReference type="AlphaFoldDB" id="A0A316UDY6"/>
<dbReference type="STRING" id="1684307.A0A316UDY6"/>
<feature type="compositionally biased region" description="Basic and acidic residues" evidence="1">
    <location>
        <begin position="119"/>
        <end position="136"/>
    </location>
</feature>
<feature type="compositionally biased region" description="Polar residues" evidence="1">
    <location>
        <begin position="143"/>
        <end position="154"/>
    </location>
</feature>
<reference evidence="2 3" key="1">
    <citation type="journal article" date="2018" name="Mol. Biol. Evol.">
        <title>Broad Genomic Sampling Reveals a Smut Pathogenic Ancestry of the Fungal Clade Ustilaginomycotina.</title>
        <authorList>
            <person name="Kijpornyongpan T."/>
            <person name="Mondo S.J."/>
            <person name="Barry K."/>
            <person name="Sandor L."/>
            <person name="Lee J."/>
            <person name="Lipzen A."/>
            <person name="Pangilinan J."/>
            <person name="LaButti K."/>
            <person name="Hainaut M."/>
            <person name="Henrissat B."/>
            <person name="Grigoriev I.V."/>
            <person name="Spatafora J.W."/>
            <person name="Aime M.C."/>
        </authorList>
    </citation>
    <scope>NUCLEOTIDE SEQUENCE [LARGE SCALE GENOMIC DNA]</scope>
    <source>
        <strain evidence="2 3">MCA 4718</strain>
    </source>
</reference>